<dbReference type="GeneID" id="101845820"/>
<keyword evidence="2" id="KW-0645">Protease</keyword>
<dbReference type="Pfam" id="PF05193">
    <property type="entry name" value="Peptidase_M16_C"/>
    <property type="match status" value="1"/>
</dbReference>
<keyword evidence="3" id="KW-0479">Metal-binding</keyword>
<dbReference type="InterPro" id="IPR011765">
    <property type="entry name" value="Pept_M16_N"/>
</dbReference>
<dbReference type="Pfam" id="PF16187">
    <property type="entry name" value="Peptidase_M16_M"/>
    <property type="match status" value="1"/>
</dbReference>
<dbReference type="InterPro" id="IPR050626">
    <property type="entry name" value="Peptidase_M16"/>
</dbReference>
<keyword evidence="4" id="KW-0378">Hydrolase</keyword>
<gene>
    <name evidence="13" type="primary">LOC101845820</name>
</gene>
<organism evidence="12 13">
    <name type="scientific">Aplysia californica</name>
    <name type="common">California sea hare</name>
    <dbReference type="NCBI Taxonomy" id="6500"/>
    <lineage>
        <taxon>Eukaryota</taxon>
        <taxon>Metazoa</taxon>
        <taxon>Spiralia</taxon>
        <taxon>Lophotrochozoa</taxon>
        <taxon>Mollusca</taxon>
        <taxon>Gastropoda</taxon>
        <taxon>Heterobranchia</taxon>
        <taxon>Euthyneura</taxon>
        <taxon>Tectipleura</taxon>
        <taxon>Aplysiida</taxon>
        <taxon>Aplysioidea</taxon>
        <taxon>Aplysiidae</taxon>
        <taxon>Aplysia</taxon>
    </lineage>
</organism>
<dbReference type="PROSITE" id="PS00143">
    <property type="entry name" value="INSULINASE"/>
    <property type="match status" value="1"/>
</dbReference>
<evidence type="ECO:0000256" key="4">
    <source>
        <dbReference type="ARBA" id="ARBA00022801"/>
    </source>
</evidence>
<dbReference type="RefSeq" id="XP_035829377.1">
    <property type="nucleotide sequence ID" value="XM_035973484.1"/>
</dbReference>
<proteinExistence type="inferred from homology"/>
<feature type="domain" description="Peptidase M16 C-terminal" evidence="9">
    <location>
        <begin position="197"/>
        <end position="374"/>
    </location>
</feature>
<evidence type="ECO:0000313" key="13">
    <source>
        <dbReference type="RefSeq" id="XP_035829377.1"/>
    </source>
</evidence>
<dbReference type="InterPro" id="IPR001431">
    <property type="entry name" value="Pept_M16_Zn_BS"/>
</dbReference>
<comment type="similarity">
    <text evidence="1 7">Belongs to the peptidase M16 family.</text>
</comment>
<dbReference type="Gene3D" id="3.30.830.10">
    <property type="entry name" value="Metalloenzyme, LuxS/M16 peptidase-like"/>
    <property type="match status" value="4"/>
</dbReference>
<feature type="domain" description="Coenzyme PQQ synthesis protein F-like C-terminal lobe" evidence="11">
    <location>
        <begin position="769"/>
        <end position="867"/>
    </location>
</feature>
<evidence type="ECO:0000256" key="1">
    <source>
        <dbReference type="ARBA" id="ARBA00007261"/>
    </source>
</evidence>
<evidence type="ECO:0000259" key="8">
    <source>
        <dbReference type="Pfam" id="PF00675"/>
    </source>
</evidence>
<dbReference type="InterPro" id="IPR007863">
    <property type="entry name" value="Peptidase_M16_C"/>
</dbReference>
<dbReference type="SUPFAM" id="SSF63411">
    <property type="entry name" value="LuxS/MPP-like metallohydrolase"/>
    <property type="match status" value="4"/>
</dbReference>
<feature type="domain" description="Peptidase M16 N-terminal" evidence="8">
    <location>
        <begin position="34"/>
        <end position="171"/>
    </location>
</feature>
<dbReference type="Pfam" id="PF22456">
    <property type="entry name" value="PqqF-like_C_4"/>
    <property type="match status" value="1"/>
</dbReference>
<dbReference type="PANTHER" id="PTHR43690:SF18">
    <property type="entry name" value="INSULIN-DEGRADING ENZYME-RELATED"/>
    <property type="match status" value="1"/>
</dbReference>
<evidence type="ECO:0000313" key="12">
    <source>
        <dbReference type="Proteomes" id="UP000694888"/>
    </source>
</evidence>
<name>A0ABM1W3Y4_APLCA</name>
<evidence type="ECO:0000259" key="9">
    <source>
        <dbReference type="Pfam" id="PF05193"/>
    </source>
</evidence>
<dbReference type="InterPro" id="IPR011249">
    <property type="entry name" value="Metalloenz_LuxS/M16"/>
</dbReference>
<evidence type="ECO:0000256" key="6">
    <source>
        <dbReference type="ARBA" id="ARBA00023049"/>
    </source>
</evidence>
<evidence type="ECO:0000256" key="3">
    <source>
        <dbReference type="ARBA" id="ARBA00022723"/>
    </source>
</evidence>
<dbReference type="InterPro" id="IPR032632">
    <property type="entry name" value="Peptidase_M16_M"/>
</dbReference>
<dbReference type="InterPro" id="IPR054734">
    <property type="entry name" value="PqqF-like_C_4"/>
</dbReference>
<keyword evidence="5" id="KW-0862">Zinc</keyword>
<keyword evidence="6" id="KW-0482">Metalloprotease</keyword>
<evidence type="ECO:0000259" key="11">
    <source>
        <dbReference type="Pfam" id="PF22456"/>
    </source>
</evidence>
<keyword evidence="12" id="KW-1185">Reference proteome</keyword>
<reference evidence="13" key="1">
    <citation type="submission" date="2025-08" db="UniProtKB">
        <authorList>
            <consortium name="RefSeq"/>
        </authorList>
    </citation>
    <scope>IDENTIFICATION</scope>
</reference>
<feature type="domain" description="Peptidase M16 middle/third" evidence="10">
    <location>
        <begin position="381"/>
        <end position="660"/>
    </location>
</feature>
<accession>A0ABM1W3Y4</accession>
<protein>
    <submittedName>
        <fullName evidence="13">Insulin-degrading enzyme</fullName>
    </submittedName>
</protein>
<dbReference type="Pfam" id="PF00675">
    <property type="entry name" value="Peptidase_M16"/>
    <property type="match status" value="1"/>
</dbReference>
<evidence type="ECO:0000259" key="10">
    <source>
        <dbReference type="Pfam" id="PF16187"/>
    </source>
</evidence>
<dbReference type="Proteomes" id="UP000694888">
    <property type="component" value="Unplaced"/>
</dbReference>
<evidence type="ECO:0000256" key="2">
    <source>
        <dbReference type="ARBA" id="ARBA00022670"/>
    </source>
</evidence>
<dbReference type="PANTHER" id="PTHR43690">
    <property type="entry name" value="NARDILYSIN"/>
    <property type="match status" value="1"/>
</dbReference>
<evidence type="ECO:0000256" key="7">
    <source>
        <dbReference type="RuleBase" id="RU004447"/>
    </source>
</evidence>
<evidence type="ECO:0000256" key="5">
    <source>
        <dbReference type="ARBA" id="ARBA00022833"/>
    </source>
</evidence>
<sequence>MAGVAKVFENKDIIKSNADKRQYRGLELTNGMKILLVSDSETDKSSVAMDVHIGHLKDPRELPGLAHFCEHMLFLGTEKYPEENEYNKFLSEHGGMSNAFTSLEHTNYYFDVSPDNLAGALDRFAQFFTCPLFTPSATGREVNAVDSENSRNLQSDPWRLFQLDKSLARPDHDFSKFGTGNKETLENIPKSQGQDVREELLKFHGRFYSSNIMGCCVVGREDLDGLQAMLVPLLEGVVNKQVDVPRWDQPPYTEAELQCTVVTVPVKDIREMSVVWPTPDVSEHYKANPGHYLGHLLGHEGSGSLLSELKARGWANTLVGGQRSGAKGFSFFSVAVDLTDKGQENTDEIIRLIYQYVNMLRREGPQEWIFRECQDLASMSFHFKDKESPRVYTSSLAGKLQEFPMEDVLSAYALFDQFSPDHINLILDKLVPSNMRVTIVSKKYQGQTDQTEQWYGTQYSVAKFSAEQLQKWTDCGFHENLRLPMKNEFIPTNFDLVDRETEAPILPEMIKNTPLSRLWYKQDDRFLKPKACLNLDFISPIAYMDPLHTNLNALFTQLFDDALTEYSYMADIAGLKYNLDSSIYGLTLTVKGYNDKLTTLLLKLVEKMTQFKVNPQRLAIFKEMHGRNLKNFQAEQPHQHAIFYTNMLTSEVLWTKDELLLALEEVTVEKLQAFISDLLSKMYIEGLIYGNVTKSQSLEMLSQVEDMLCANSQTRPLLPSQHRKLREVQLPDGCYFLHKQKNHVHESSSIEVYYQCGLQNTENNMLLELFCQVIGEPCFNILRTQEQLGYIVFSGVRRSKGVQGLRVIVQSSRPPQYVEGRIEAFIQNVHDVIRDMPEEEFGKHVSALATKRLEKPKKLVQQNNKYWTEIISSFYNFDRDIVEVAFLRTLKKDDLYRFYKEKIALDAPNRHKLSVHVVSDTSGGATSNGGREAGEQQLDVAQDGDNKEKDGFLPAPVLPLPTVVTDVMEFKRDLCLYPLPKPFIDLTKAKAKL</sequence>